<dbReference type="InterPro" id="IPR029759">
    <property type="entry name" value="GPX_AS"/>
</dbReference>
<dbReference type="InterPro" id="IPR013766">
    <property type="entry name" value="Thioredoxin_domain"/>
</dbReference>
<evidence type="ECO:0000256" key="4">
    <source>
        <dbReference type="RuleBase" id="RU000499"/>
    </source>
</evidence>
<dbReference type="PROSITE" id="PS51352">
    <property type="entry name" value="THIOREDOXIN_2"/>
    <property type="match status" value="1"/>
</dbReference>
<dbReference type="GO" id="GO:0006979">
    <property type="term" value="P:response to oxidative stress"/>
    <property type="evidence" value="ECO:0007669"/>
    <property type="project" value="InterPro"/>
</dbReference>
<comment type="similarity">
    <text evidence="1 4">Belongs to the glutathione peroxidase family.</text>
</comment>
<dbReference type="InterPro" id="IPR036249">
    <property type="entry name" value="Thioredoxin-like_sf"/>
</dbReference>
<dbReference type="AlphaFoldDB" id="A0A7I8VND1"/>
<evidence type="ECO:0000259" key="5">
    <source>
        <dbReference type="PROSITE" id="PS51352"/>
    </source>
</evidence>
<dbReference type="CDD" id="cd00340">
    <property type="entry name" value="GSH_Peroxidase"/>
    <property type="match status" value="1"/>
</dbReference>
<dbReference type="GO" id="GO:0004601">
    <property type="term" value="F:peroxidase activity"/>
    <property type="evidence" value="ECO:0007669"/>
    <property type="project" value="UniProtKB-KW"/>
</dbReference>
<protein>
    <recommendedName>
        <fullName evidence="4">Glutathione peroxidase</fullName>
    </recommendedName>
</protein>
<sequence>MLYLIAWLETSASEKKMSISIFFALFIFSGYLTKGRVASDDFYTFEAVDINGQVVNMENYRGKVVLIVNVASQCGFTDGHYSSLPTLQELLGKNNKFQVLAFPCNQFGGQEPWTNKEIKNWVTNKYKLNFPLFSKINVIEENVHPIFQYVIKLSGKEPNWNFWKYLIDHTGKVQHAWGPWSDIEEIFPYVKTAVEMAEKIVENDGDKHDRTIVRDDL</sequence>
<dbReference type="InterPro" id="IPR000889">
    <property type="entry name" value="Glutathione_peroxidase"/>
</dbReference>
<feature type="domain" description="Thioredoxin" evidence="5">
    <location>
        <begin position="36"/>
        <end position="195"/>
    </location>
</feature>
<name>A0A7I8VND1_9ANNE</name>
<dbReference type="OrthoDB" id="446890at2759"/>
<dbReference type="SUPFAM" id="SSF52833">
    <property type="entry name" value="Thioredoxin-like"/>
    <property type="match status" value="1"/>
</dbReference>
<evidence type="ECO:0000256" key="1">
    <source>
        <dbReference type="ARBA" id="ARBA00006926"/>
    </source>
</evidence>
<reference evidence="6 7" key="1">
    <citation type="submission" date="2020-08" db="EMBL/GenBank/DDBJ databases">
        <authorList>
            <person name="Hejnol A."/>
        </authorList>
    </citation>
    <scope>NUCLEOTIDE SEQUENCE [LARGE SCALE GENOMIC DNA]</scope>
</reference>
<evidence type="ECO:0000313" key="6">
    <source>
        <dbReference type="EMBL" id="CAD5116842.1"/>
    </source>
</evidence>
<keyword evidence="2 4" id="KW-0575">Peroxidase</keyword>
<evidence type="ECO:0000313" key="7">
    <source>
        <dbReference type="Proteomes" id="UP000549394"/>
    </source>
</evidence>
<dbReference type="PANTHER" id="PTHR11592">
    <property type="entry name" value="GLUTATHIONE PEROXIDASE"/>
    <property type="match status" value="1"/>
</dbReference>
<dbReference type="Proteomes" id="UP000549394">
    <property type="component" value="Unassembled WGS sequence"/>
</dbReference>
<evidence type="ECO:0000256" key="2">
    <source>
        <dbReference type="ARBA" id="ARBA00022559"/>
    </source>
</evidence>
<organism evidence="6 7">
    <name type="scientific">Dimorphilus gyrociliatus</name>
    <dbReference type="NCBI Taxonomy" id="2664684"/>
    <lineage>
        <taxon>Eukaryota</taxon>
        <taxon>Metazoa</taxon>
        <taxon>Spiralia</taxon>
        <taxon>Lophotrochozoa</taxon>
        <taxon>Annelida</taxon>
        <taxon>Polychaeta</taxon>
        <taxon>Polychaeta incertae sedis</taxon>
        <taxon>Dinophilidae</taxon>
        <taxon>Dimorphilus</taxon>
    </lineage>
</organism>
<dbReference type="InterPro" id="IPR029760">
    <property type="entry name" value="GPX_CS"/>
</dbReference>
<dbReference type="PROSITE" id="PS51355">
    <property type="entry name" value="GLUTATHIONE_PEROXID_3"/>
    <property type="match status" value="1"/>
</dbReference>
<keyword evidence="7" id="KW-1185">Reference proteome</keyword>
<proteinExistence type="inferred from homology"/>
<keyword evidence="3 4" id="KW-0560">Oxidoreductase</keyword>
<dbReference type="PRINTS" id="PR01011">
    <property type="entry name" value="GLUTPROXDASE"/>
</dbReference>
<comment type="caution">
    <text evidence="6">The sequence shown here is derived from an EMBL/GenBank/DDBJ whole genome shotgun (WGS) entry which is preliminary data.</text>
</comment>
<evidence type="ECO:0000256" key="3">
    <source>
        <dbReference type="ARBA" id="ARBA00023002"/>
    </source>
</evidence>
<accession>A0A7I8VND1</accession>
<dbReference type="PANTHER" id="PTHR11592:SF78">
    <property type="entry name" value="GLUTATHIONE PEROXIDASE"/>
    <property type="match status" value="1"/>
</dbReference>
<dbReference type="Gene3D" id="3.40.30.10">
    <property type="entry name" value="Glutaredoxin"/>
    <property type="match status" value="1"/>
</dbReference>
<dbReference type="EMBL" id="CAJFCJ010000007">
    <property type="protein sequence ID" value="CAD5116842.1"/>
    <property type="molecule type" value="Genomic_DNA"/>
</dbReference>
<gene>
    <name evidence="6" type="ORF">DGYR_LOCUS5429</name>
</gene>
<dbReference type="PROSITE" id="PS00763">
    <property type="entry name" value="GLUTATHIONE_PEROXID_2"/>
    <property type="match status" value="1"/>
</dbReference>
<dbReference type="PROSITE" id="PS00460">
    <property type="entry name" value="GLUTATHIONE_PEROXID_1"/>
    <property type="match status" value="1"/>
</dbReference>
<dbReference type="Pfam" id="PF00255">
    <property type="entry name" value="GSHPx"/>
    <property type="match status" value="1"/>
</dbReference>